<comment type="similarity">
    <text evidence="1">Belongs to the iron-containing alcohol dehydrogenase family.</text>
</comment>
<dbReference type="FunFam" id="1.20.1090.10:FF:000001">
    <property type="entry name" value="Aldehyde-alcohol dehydrogenase"/>
    <property type="match status" value="1"/>
</dbReference>
<dbReference type="InterPro" id="IPR056798">
    <property type="entry name" value="ADH_Fe_C"/>
</dbReference>
<accession>V7I7N2</accession>
<keyword evidence="7" id="KW-1185">Reference proteome</keyword>
<comment type="caution">
    <text evidence="6">The sequence shown here is derived from an EMBL/GenBank/DDBJ whole genome shotgun (WGS) entry which is preliminary data.</text>
</comment>
<dbReference type="Gene3D" id="3.40.50.1970">
    <property type="match status" value="1"/>
</dbReference>
<keyword evidence="3" id="KW-0520">NAD</keyword>
<dbReference type="CDD" id="cd08188">
    <property type="entry name" value="PDDH"/>
    <property type="match status" value="1"/>
</dbReference>
<dbReference type="PANTHER" id="PTHR11496:SF102">
    <property type="entry name" value="ALCOHOL DEHYDROGENASE 4"/>
    <property type="match status" value="1"/>
</dbReference>
<keyword evidence="2" id="KW-0560">Oxidoreductase</keyword>
<reference evidence="6 7" key="1">
    <citation type="journal article" date="2014" name="Genome Announc.">
        <title>Genome Sequence of Youngiibacter fragilis, the Type Strain of the Genus Youngiibacter.</title>
        <authorList>
            <person name="Wawrik C.B."/>
            <person name="Callaghan A.V."/>
            <person name="Stamps B.W."/>
            <person name="Wawrik B."/>
        </authorList>
    </citation>
    <scope>NUCLEOTIDE SEQUENCE [LARGE SCALE GENOMIC DNA]</scope>
    <source>
        <strain evidence="6 7">232.1</strain>
    </source>
</reference>
<evidence type="ECO:0000259" key="4">
    <source>
        <dbReference type="Pfam" id="PF00465"/>
    </source>
</evidence>
<evidence type="ECO:0000259" key="5">
    <source>
        <dbReference type="Pfam" id="PF25137"/>
    </source>
</evidence>
<dbReference type="InterPro" id="IPR018211">
    <property type="entry name" value="ADH_Fe_CS"/>
</dbReference>
<gene>
    <name evidence="6" type="ORF">T472_0207150</name>
</gene>
<feature type="domain" description="Fe-containing alcohol dehydrogenase-like C-terminal" evidence="5">
    <location>
        <begin position="188"/>
        <end position="383"/>
    </location>
</feature>
<dbReference type="GO" id="GO:0004022">
    <property type="term" value="F:alcohol dehydrogenase (NAD+) activity"/>
    <property type="evidence" value="ECO:0007669"/>
    <property type="project" value="UniProtKB-ARBA"/>
</dbReference>
<dbReference type="PROSITE" id="PS00060">
    <property type="entry name" value="ADH_IRON_2"/>
    <property type="match status" value="1"/>
</dbReference>
<dbReference type="GO" id="GO:0046872">
    <property type="term" value="F:metal ion binding"/>
    <property type="evidence" value="ECO:0007669"/>
    <property type="project" value="InterPro"/>
</dbReference>
<evidence type="ECO:0000313" key="7">
    <source>
        <dbReference type="Proteomes" id="UP000017747"/>
    </source>
</evidence>
<dbReference type="InterPro" id="IPR001670">
    <property type="entry name" value="ADH_Fe/GldA"/>
</dbReference>
<dbReference type="FunFam" id="3.40.50.1970:FF:000003">
    <property type="entry name" value="Alcohol dehydrogenase, iron-containing"/>
    <property type="match status" value="1"/>
</dbReference>
<dbReference type="RefSeq" id="WP_023388684.1">
    <property type="nucleotide sequence ID" value="NZ_AXUN02000135.1"/>
</dbReference>
<dbReference type="PANTHER" id="PTHR11496">
    <property type="entry name" value="ALCOHOL DEHYDROGENASE"/>
    <property type="match status" value="1"/>
</dbReference>
<evidence type="ECO:0000256" key="2">
    <source>
        <dbReference type="ARBA" id="ARBA00023002"/>
    </source>
</evidence>
<dbReference type="EMBL" id="AXUN02000135">
    <property type="protein sequence ID" value="ETA81281.1"/>
    <property type="molecule type" value="Genomic_DNA"/>
</dbReference>
<dbReference type="PROSITE" id="PS00913">
    <property type="entry name" value="ADH_IRON_1"/>
    <property type="match status" value="1"/>
</dbReference>
<dbReference type="Gene3D" id="1.20.1090.10">
    <property type="entry name" value="Dehydroquinate synthase-like - alpha domain"/>
    <property type="match status" value="1"/>
</dbReference>
<dbReference type="OrthoDB" id="9804734at2"/>
<evidence type="ECO:0000256" key="1">
    <source>
        <dbReference type="ARBA" id="ARBA00007358"/>
    </source>
</evidence>
<sequence length="383" mass="40343">MSVSAYFIPTVNLIGAGTVNEVGEKIKVLGGKKVLIVTDAMLAKFGMADRVKGIIEAAGLEAVVFDGAEPNPTDLNVAAGLKAWKKHKCDSLVSLGGGSSHDCAKGIGLVASNGGSIKDYEGVDVSKNEFVPYVALNTTAGTASEMTRFCIITDTSRKVKMAIIDWRVTAKVSINDPELMAGMPPSLTAATGMDALTHAVEAYVSTIANPLTDSAALMAIKLIAEYLPKAVANGTDMVSREKMAYAQFLAGMAFNNASLGYVHAMAHQLGGFYNLPHGVCNAILLPVVSQFNLLAKADRFRDIAVAMGECVDGLSVNDAGQVAIEAIKTLSKAVGIPDGLSKLNVKEADFEVMAKNAKLDACQLTNPRLATLEQVIELFRKAM</sequence>
<organism evidence="6 7">
    <name type="scientific">Youngiibacter fragilis 232.1</name>
    <dbReference type="NCBI Taxonomy" id="994573"/>
    <lineage>
        <taxon>Bacteria</taxon>
        <taxon>Bacillati</taxon>
        <taxon>Bacillota</taxon>
        <taxon>Clostridia</taxon>
        <taxon>Eubacteriales</taxon>
        <taxon>Clostridiaceae</taxon>
        <taxon>Youngiibacter</taxon>
    </lineage>
</organism>
<dbReference type="eggNOG" id="COG1454">
    <property type="taxonomic scope" value="Bacteria"/>
</dbReference>
<dbReference type="InterPro" id="IPR039697">
    <property type="entry name" value="Alcohol_dehydrogenase_Fe"/>
</dbReference>
<dbReference type="PATRIC" id="fig|994573.3.peg.1331"/>
<evidence type="ECO:0000313" key="6">
    <source>
        <dbReference type="EMBL" id="ETA81281.1"/>
    </source>
</evidence>
<name>V7I7N2_9CLOT</name>
<dbReference type="Pfam" id="PF00465">
    <property type="entry name" value="Fe-ADH"/>
    <property type="match status" value="1"/>
</dbReference>
<dbReference type="Pfam" id="PF25137">
    <property type="entry name" value="ADH_Fe_C"/>
    <property type="match status" value="1"/>
</dbReference>
<protein>
    <submittedName>
        <fullName evidence="6">Alcohol dehydrogenase</fullName>
    </submittedName>
</protein>
<evidence type="ECO:0000256" key="3">
    <source>
        <dbReference type="ARBA" id="ARBA00023027"/>
    </source>
</evidence>
<dbReference type="Proteomes" id="UP000017747">
    <property type="component" value="Unassembled WGS sequence"/>
</dbReference>
<dbReference type="SUPFAM" id="SSF56796">
    <property type="entry name" value="Dehydroquinate synthase-like"/>
    <property type="match status" value="1"/>
</dbReference>
<proteinExistence type="inferred from homology"/>
<feature type="domain" description="Alcohol dehydrogenase iron-type/glycerol dehydrogenase GldA" evidence="4">
    <location>
        <begin position="9"/>
        <end position="177"/>
    </location>
</feature>
<dbReference type="STRING" id="994573.T472_0207150"/>
<dbReference type="AlphaFoldDB" id="V7I7N2"/>